<feature type="transmembrane region" description="Helical" evidence="7">
    <location>
        <begin position="88"/>
        <end position="108"/>
    </location>
</feature>
<proteinExistence type="predicted"/>
<comment type="subcellular location">
    <subcellularLocation>
        <location evidence="1">Cell membrane</location>
        <topology evidence="1">Multi-pass membrane protein</topology>
    </subcellularLocation>
</comment>
<feature type="transmembrane region" description="Helical" evidence="7">
    <location>
        <begin position="115"/>
        <end position="133"/>
    </location>
</feature>
<dbReference type="InterPro" id="IPR006726">
    <property type="entry name" value="PHBA_efflux_AaeB/fusaric-R"/>
</dbReference>
<keyword evidence="6 7" id="KW-0472">Membrane</keyword>
<evidence type="ECO:0000313" key="11">
    <source>
        <dbReference type="Proteomes" id="UP000520770"/>
    </source>
</evidence>
<keyword evidence="5 7" id="KW-1133">Transmembrane helix</keyword>
<feature type="transmembrane region" description="Helical" evidence="7">
    <location>
        <begin position="372"/>
        <end position="391"/>
    </location>
</feature>
<feature type="transmembrane region" description="Helical" evidence="7">
    <location>
        <begin position="336"/>
        <end position="360"/>
    </location>
</feature>
<dbReference type="EMBL" id="JACIHM010000008">
    <property type="protein sequence ID" value="MBB4448664.1"/>
    <property type="molecule type" value="Genomic_DNA"/>
</dbReference>
<keyword evidence="12" id="KW-1185">Reference proteome</keyword>
<name>A0A7W6SC20_9HYPH</name>
<accession>A0A7W6SC20</accession>
<dbReference type="GO" id="GO:0005886">
    <property type="term" value="C:plasma membrane"/>
    <property type="evidence" value="ECO:0007669"/>
    <property type="project" value="UniProtKB-SubCell"/>
</dbReference>
<evidence type="ECO:0000313" key="8">
    <source>
        <dbReference type="EMBL" id="MBB4350964.1"/>
    </source>
</evidence>
<dbReference type="Proteomes" id="UP000576087">
    <property type="component" value="Unassembled WGS sequence"/>
</dbReference>
<evidence type="ECO:0000256" key="2">
    <source>
        <dbReference type="ARBA" id="ARBA00022448"/>
    </source>
</evidence>
<dbReference type="AlphaFoldDB" id="A0A7W6SC20"/>
<keyword evidence="3" id="KW-1003">Cell membrane</keyword>
<evidence type="ECO:0000256" key="6">
    <source>
        <dbReference type="ARBA" id="ARBA00023136"/>
    </source>
</evidence>
<dbReference type="GO" id="GO:0022857">
    <property type="term" value="F:transmembrane transporter activity"/>
    <property type="evidence" value="ECO:0007669"/>
    <property type="project" value="InterPro"/>
</dbReference>
<evidence type="ECO:0000313" key="13">
    <source>
        <dbReference type="Proteomes" id="UP000576087"/>
    </source>
</evidence>
<dbReference type="PANTHER" id="PTHR30509">
    <property type="entry name" value="P-HYDROXYBENZOIC ACID EFFLUX PUMP SUBUNIT-RELATED"/>
    <property type="match status" value="1"/>
</dbReference>
<dbReference type="EMBL" id="JACIGW010000007">
    <property type="protein sequence ID" value="MBB4350964.1"/>
    <property type="molecule type" value="Genomic_DNA"/>
</dbReference>
<evidence type="ECO:0000256" key="3">
    <source>
        <dbReference type="ARBA" id="ARBA00022475"/>
    </source>
</evidence>
<dbReference type="Proteomes" id="UP000524535">
    <property type="component" value="Unassembled WGS sequence"/>
</dbReference>
<feature type="transmembrane region" description="Helical" evidence="7">
    <location>
        <begin position="17"/>
        <end position="37"/>
    </location>
</feature>
<evidence type="ECO:0000256" key="7">
    <source>
        <dbReference type="SAM" id="Phobius"/>
    </source>
</evidence>
<evidence type="ECO:0000256" key="5">
    <source>
        <dbReference type="ARBA" id="ARBA00022989"/>
    </source>
</evidence>
<sequence>MRALSAMFDIDPARLRFTARTAIAACLALVIGTLIGLDHPQWAAMTVWITALPTQGQRLERSLARVVGTIAGALAGVGLMVLAGNDPLGIIIGLLLWLGLCSGIGNLITGPASYVSLLAGYSAAMVALLGYGHESSLLLLAIDRIATICLGGAVGTIVALAFSPKPQPVDISKRVKTVMCECLDHIVAGASDKAERTRLILEITALDENLDIASAGSIGVRRKARDIRSLLSALTELLLDTQSPSHPSPEGARMTPLEQNDIPERLQLMADELEADKPYQANLLKALAPLWQRANRTAATIGPVADRHRLPLPHHDWIGARYAAFRSMSAVAATGLVWILTGWALGPYMVMGAAIMTSVFSTFPNPGLQMRWVVGGSISGALAAVLAHLFILPMAGSVTIAALLTMPLILLGMFVMAHRRVGLAGMEYNLIYLLMMNPTVPADPELGHVLLQASAVLLGPVSAYLAFVALPVDTRRRLDFVIRLMVHELTAIAGGAFDKPGRHLHWRMRIYHRLVTLVRWSERSGNGGDFAVNGGMGTLLIGNSLHAIRSMMEEPDVDAGSKRALRATLLSVAHLSRKPDRVVRAFKRAAAKLQATYPQDASRLSETAALVAANQDFFRRAG</sequence>
<evidence type="ECO:0000313" key="12">
    <source>
        <dbReference type="Proteomes" id="UP000524535"/>
    </source>
</evidence>
<evidence type="ECO:0000313" key="10">
    <source>
        <dbReference type="EMBL" id="MBB4448664.1"/>
    </source>
</evidence>
<dbReference type="RefSeq" id="WP_183828483.1">
    <property type="nucleotide sequence ID" value="NZ_JACIGW010000007.1"/>
</dbReference>
<evidence type="ECO:0000256" key="1">
    <source>
        <dbReference type="ARBA" id="ARBA00004651"/>
    </source>
</evidence>
<protein>
    <submittedName>
        <fullName evidence="8">Putative membrane protein YccC</fullName>
    </submittedName>
</protein>
<dbReference type="Proteomes" id="UP000520770">
    <property type="component" value="Unassembled WGS sequence"/>
</dbReference>
<feature type="transmembrane region" description="Helical" evidence="7">
    <location>
        <begin position="449"/>
        <end position="470"/>
    </location>
</feature>
<dbReference type="Pfam" id="PF04632">
    <property type="entry name" value="FUSC"/>
    <property type="match status" value="1"/>
</dbReference>
<gene>
    <name evidence="9" type="ORF">GGE31_004587</name>
    <name evidence="8" type="ORF">GGE33_004738</name>
    <name evidence="10" type="ORF">GGE35_004510</name>
</gene>
<keyword evidence="4 7" id="KW-0812">Transmembrane</keyword>
<comment type="caution">
    <text evidence="8">The sequence shown here is derived from an EMBL/GenBank/DDBJ whole genome shotgun (WGS) entry which is preliminary data.</text>
</comment>
<feature type="transmembrane region" description="Helical" evidence="7">
    <location>
        <begin position="145"/>
        <end position="164"/>
    </location>
</feature>
<evidence type="ECO:0000313" key="9">
    <source>
        <dbReference type="EMBL" id="MBB4414049.1"/>
    </source>
</evidence>
<keyword evidence="2" id="KW-0813">Transport</keyword>
<organism evidence="8 11">
    <name type="scientific">Aliirhizobium cellulosilyticum</name>
    <dbReference type="NCBI Taxonomy" id="393664"/>
    <lineage>
        <taxon>Bacteria</taxon>
        <taxon>Pseudomonadati</taxon>
        <taxon>Pseudomonadota</taxon>
        <taxon>Alphaproteobacteria</taxon>
        <taxon>Hyphomicrobiales</taxon>
        <taxon>Rhizobiaceae</taxon>
        <taxon>Aliirhizobium</taxon>
    </lineage>
</organism>
<feature type="transmembrane region" description="Helical" evidence="7">
    <location>
        <begin position="63"/>
        <end position="82"/>
    </location>
</feature>
<dbReference type="PANTHER" id="PTHR30509:SF9">
    <property type="entry name" value="MULTIDRUG RESISTANCE PROTEIN MDTO"/>
    <property type="match status" value="1"/>
</dbReference>
<evidence type="ECO:0000256" key="4">
    <source>
        <dbReference type="ARBA" id="ARBA00022692"/>
    </source>
</evidence>
<feature type="transmembrane region" description="Helical" evidence="7">
    <location>
        <begin position="398"/>
        <end position="417"/>
    </location>
</feature>
<reference evidence="11 12" key="1">
    <citation type="submission" date="2020-08" db="EMBL/GenBank/DDBJ databases">
        <title>Genomic Encyclopedia of Type Strains, Phase IV (KMG-V): Genome sequencing to study the core and pangenomes of soil and plant-associated prokaryotes.</title>
        <authorList>
            <person name="Whitman W."/>
        </authorList>
    </citation>
    <scope>NUCLEOTIDE SEQUENCE [LARGE SCALE GENOMIC DNA]</scope>
    <source>
        <strain evidence="9 12">SEMIA 444</strain>
        <strain evidence="8 11">SEMIA 448</strain>
        <strain evidence="10 13">SEMIA 452</strain>
    </source>
</reference>
<dbReference type="EMBL" id="JACIGY010000008">
    <property type="protein sequence ID" value="MBB4414049.1"/>
    <property type="molecule type" value="Genomic_DNA"/>
</dbReference>